<dbReference type="PIRSF" id="PIRSF037903">
    <property type="entry name" value="Subtilisin_rel_GFO_2223"/>
    <property type="match status" value="1"/>
</dbReference>
<dbReference type="GO" id="GO:0006508">
    <property type="term" value="P:proteolysis"/>
    <property type="evidence" value="ECO:0007669"/>
    <property type="project" value="UniProtKB-KW"/>
</dbReference>
<dbReference type="PROSITE" id="PS00138">
    <property type="entry name" value="SUBTILASE_SER"/>
    <property type="match status" value="1"/>
</dbReference>
<feature type="active site" description="Charge relay system" evidence="5">
    <location>
        <position position="187"/>
    </location>
</feature>
<dbReference type="InterPro" id="IPR015500">
    <property type="entry name" value="Peptidase_S8_subtilisin-rel"/>
</dbReference>
<organism evidence="7 8">
    <name type="scientific">Algoriphagus sanaruensis</name>
    <dbReference type="NCBI Taxonomy" id="1727163"/>
    <lineage>
        <taxon>Bacteria</taxon>
        <taxon>Pseudomonadati</taxon>
        <taxon>Bacteroidota</taxon>
        <taxon>Cytophagia</taxon>
        <taxon>Cytophagales</taxon>
        <taxon>Cyclobacteriaceae</taxon>
        <taxon>Algoriphagus</taxon>
    </lineage>
</organism>
<keyword evidence="2 5" id="KW-0645">Protease</keyword>
<dbReference type="Gene3D" id="3.40.50.200">
    <property type="entry name" value="Peptidase S8/S53 domain"/>
    <property type="match status" value="1"/>
</dbReference>
<reference evidence="8" key="1">
    <citation type="submission" date="2015-09" db="EMBL/GenBank/DDBJ databases">
        <title>Complete sequence of Algoriphagus sp. M8-2.</title>
        <authorList>
            <person name="Shintani M."/>
        </authorList>
    </citation>
    <scope>NUCLEOTIDE SEQUENCE [LARGE SCALE GENOMIC DNA]</scope>
    <source>
        <strain evidence="8">M8-2</strain>
    </source>
</reference>
<dbReference type="PANTHER" id="PTHR43399">
    <property type="entry name" value="SUBTILISIN-RELATED"/>
    <property type="match status" value="1"/>
</dbReference>
<evidence type="ECO:0000256" key="5">
    <source>
        <dbReference type="PROSITE-ProRule" id="PRU01240"/>
    </source>
</evidence>
<dbReference type="InterPro" id="IPR000209">
    <property type="entry name" value="Peptidase_S8/S53_dom"/>
</dbReference>
<dbReference type="PATRIC" id="fig|1727163.4.peg.2186"/>
<evidence type="ECO:0000256" key="4">
    <source>
        <dbReference type="ARBA" id="ARBA00022825"/>
    </source>
</evidence>
<dbReference type="STRING" id="1727163.AO498_10475"/>
<dbReference type="KEGG" id="alm:AO498_10475"/>
<sequence length="553" mass="60906">MVRIKILFLIGFLGFAAVAFGQDRYAVYFKYKPQESFTLTNAGEFLTPKAIARRTREGINADSLDLPVSAKYIDQVQDKADYLLYSSKWMNALVLVTDESRKIEIEKLPFVDRVELVAKGFLVNPNARITYKLRVSTTLETCKEPKFNERLMAAESNSYDFQNQLIGIDKMHEEGFTGKGITIAVFDAGFPGVKNAAAFSHLFDGNKIIGQKDLVRPWNQEVFMDNQHGTNVLSLIAAYQPDKMIAGAYDSEYILAITEEVATEYRIEEFNWVRAAEYSDSLGADIINSSLGYWDFDDLAMNYSLEDLDGKTATITKGASIAAQKGILVVNSVGNYGGRGASSLVAPADAEGILAIGSVTQEGAVSGFSSRGPTGDGRIKPDLTAFGQAPVLVYANGAIGAGQGTSFSAPQITALAAGLWEARPEWTKDQLILNLIRSATKSEDPDNDLGYGIPNFLDAYYGEILAIEEIEKPEYRIFPNPLINSELSIQFGNGYQAYFELIDGSGRTFQSQVLIRSSIKENYQVDLGSIKPGLYLIRLREGGDFYQTKLLKK</sequence>
<keyword evidence="8" id="KW-1185">Reference proteome</keyword>
<protein>
    <submittedName>
        <fullName evidence="7">Peptidase</fullName>
    </submittedName>
</protein>
<feature type="domain" description="Peptidase S8/S53" evidence="6">
    <location>
        <begin position="178"/>
        <end position="452"/>
    </location>
</feature>
<dbReference type="InterPro" id="IPR026444">
    <property type="entry name" value="Secre_tail"/>
</dbReference>
<comment type="similarity">
    <text evidence="1 5">Belongs to the peptidase S8 family.</text>
</comment>
<feature type="active site" description="Charge relay system" evidence="5">
    <location>
        <position position="406"/>
    </location>
</feature>
<keyword evidence="4 5" id="KW-0720">Serine protease</keyword>
<dbReference type="PANTHER" id="PTHR43399:SF4">
    <property type="entry name" value="CELL WALL-ASSOCIATED PROTEASE"/>
    <property type="match status" value="1"/>
</dbReference>
<dbReference type="SUPFAM" id="SSF52743">
    <property type="entry name" value="Subtilisin-like"/>
    <property type="match status" value="1"/>
</dbReference>
<dbReference type="CDD" id="cd07493">
    <property type="entry name" value="Peptidases_S8_9"/>
    <property type="match status" value="1"/>
</dbReference>
<evidence type="ECO:0000256" key="1">
    <source>
        <dbReference type="ARBA" id="ARBA00011073"/>
    </source>
</evidence>
<reference evidence="7 8" key="2">
    <citation type="journal article" date="2016" name="Genome Announc.">
        <title>Complete Genome Sequence of Algoriphagus sp. Strain M8-2, Isolated from a Brackish Lake.</title>
        <authorList>
            <person name="Muraguchi Y."/>
            <person name="Kushimoto K."/>
            <person name="Ohtsubo Y."/>
            <person name="Suzuki T."/>
            <person name="Dohra H."/>
            <person name="Kimbara K."/>
            <person name="Shintani M."/>
        </authorList>
    </citation>
    <scope>NUCLEOTIDE SEQUENCE [LARGE SCALE GENOMIC DNA]</scope>
    <source>
        <strain evidence="7 8">M8-2</strain>
    </source>
</reference>
<dbReference type="InterPro" id="IPR017317">
    <property type="entry name" value="Pept_S8_subtilisin_bacteroid-2"/>
</dbReference>
<dbReference type="InterPro" id="IPR023828">
    <property type="entry name" value="Peptidase_S8_Ser-AS"/>
</dbReference>
<gene>
    <name evidence="7" type="ORF">AO498_10475</name>
</gene>
<dbReference type="InterPro" id="IPR051048">
    <property type="entry name" value="Peptidase_S8/S53_subtilisin"/>
</dbReference>
<evidence type="ECO:0000256" key="2">
    <source>
        <dbReference type="ARBA" id="ARBA00022670"/>
    </source>
</evidence>
<dbReference type="NCBIfam" id="TIGR04183">
    <property type="entry name" value="Por_Secre_tail"/>
    <property type="match status" value="1"/>
</dbReference>
<dbReference type="PROSITE" id="PS51892">
    <property type="entry name" value="SUBTILASE"/>
    <property type="match status" value="1"/>
</dbReference>
<dbReference type="EMBL" id="CP012836">
    <property type="protein sequence ID" value="AMQ56853.1"/>
    <property type="molecule type" value="Genomic_DNA"/>
</dbReference>
<dbReference type="RefSeq" id="WP_067547066.1">
    <property type="nucleotide sequence ID" value="NZ_CP012836.1"/>
</dbReference>
<keyword evidence="3 5" id="KW-0378">Hydrolase</keyword>
<dbReference type="PRINTS" id="PR00723">
    <property type="entry name" value="SUBTILISIN"/>
</dbReference>
<name>A0A142ENZ8_9BACT</name>
<dbReference type="OrthoDB" id="9792152at2"/>
<accession>A0A142ENZ8</accession>
<evidence type="ECO:0000259" key="6">
    <source>
        <dbReference type="Pfam" id="PF00082"/>
    </source>
</evidence>
<dbReference type="AlphaFoldDB" id="A0A142ENZ8"/>
<evidence type="ECO:0000313" key="7">
    <source>
        <dbReference type="EMBL" id="AMQ56853.1"/>
    </source>
</evidence>
<evidence type="ECO:0000313" key="8">
    <source>
        <dbReference type="Proteomes" id="UP000073816"/>
    </source>
</evidence>
<dbReference type="GO" id="GO:0004252">
    <property type="term" value="F:serine-type endopeptidase activity"/>
    <property type="evidence" value="ECO:0007669"/>
    <property type="project" value="UniProtKB-UniRule"/>
</dbReference>
<feature type="active site" description="Charge relay system" evidence="5">
    <location>
        <position position="228"/>
    </location>
</feature>
<proteinExistence type="inferred from homology"/>
<evidence type="ECO:0000256" key="3">
    <source>
        <dbReference type="ARBA" id="ARBA00022801"/>
    </source>
</evidence>
<dbReference type="Proteomes" id="UP000073816">
    <property type="component" value="Chromosome"/>
</dbReference>
<dbReference type="InterPro" id="IPR036852">
    <property type="entry name" value="Peptidase_S8/S53_dom_sf"/>
</dbReference>
<dbReference type="Pfam" id="PF00082">
    <property type="entry name" value="Peptidase_S8"/>
    <property type="match status" value="1"/>
</dbReference>